<dbReference type="Pfam" id="PF00651">
    <property type="entry name" value="BTB"/>
    <property type="match status" value="1"/>
</dbReference>
<dbReference type="InterPro" id="IPR000210">
    <property type="entry name" value="BTB/POZ_dom"/>
</dbReference>
<dbReference type="PROSITE" id="PS50097">
    <property type="entry name" value="BTB"/>
    <property type="match status" value="1"/>
</dbReference>
<name>A0A8H7WJA6_9HELO</name>
<evidence type="ECO:0000256" key="1">
    <source>
        <dbReference type="SAM" id="MobiDB-lite"/>
    </source>
</evidence>
<protein>
    <recommendedName>
        <fullName evidence="2">BTB domain-containing protein</fullName>
    </recommendedName>
</protein>
<dbReference type="OrthoDB" id="194443at2759"/>
<reference evidence="3" key="1">
    <citation type="submission" date="2021-02" db="EMBL/GenBank/DDBJ databases">
        <title>Genome sequence Cadophora malorum strain M34.</title>
        <authorList>
            <person name="Stefanovic E."/>
            <person name="Vu D."/>
            <person name="Scully C."/>
            <person name="Dijksterhuis J."/>
            <person name="Roader J."/>
            <person name="Houbraken J."/>
        </authorList>
    </citation>
    <scope>NUCLEOTIDE SEQUENCE</scope>
    <source>
        <strain evidence="3">M34</strain>
    </source>
</reference>
<comment type="caution">
    <text evidence="3">The sequence shown here is derived from an EMBL/GenBank/DDBJ whole genome shotgun (WGS) entry which is preliminary data.</text>
</comment>
<dbReference type="Gene3D" id="3.30.710.10">
    <property type="entry name" value="Potassium Channel Kv1.1, Chain A"/>
    <property type="match status" value="1"/>
</dbReference>
<dbReference type="SUPFAM" id="SSF54695">
    <property type="entry name" value="POZ domain"/>
    <property type="match status" value="1"/>
</dbReference>
<organism evidence="3 4">
    <name type="scientific">Cadophora malorum</name>
    <dbReference type="NCBI Taxonomy" id="108018"/>
    <lineage>
        <taxon>Eukaryota</taxon>
        <taxon>Fungi</taxon>
        <taxon>Dikarya</taxon>
        <taxon>Ascomycota</taxon>
        <taxon>Pezizomycotina</taxon>
        <taxon>Leotiomycetes</taxon>
        <taxon>Helotiales</taxon>
        <taxon>Ploettnerulaceae</taxon>
        <taxon>Cadophora</taxon>
    </lineage>
</organism>
<dbReference type="InterPro" id="IPR011333">
    <property type="entry name" value="SKP1/BTB/POZ_sf"/>
</dbReference>
<accession>A0A8H7WJA6</accession>
<evidence type="ECO:0000313" key="4">
    <source>
        <dbReference type="Proteomes" id="UP000664132"/>
    </source>
</evidence>
<dbReference type="Proteomes" id="UP000664132">
    <property type="component" value="Unassembled WGS sequence"/>
</dbReference>
<gene>
    <name evidence="3" type="ORF">IFR04_000983</name>
</gene>
<sequence length="322" mass="36046">MASSDTNSEPPVKRQKVSEPRTLLKDLPADQFLKHAALWQSPAVSIMVHGTEIIVPKDLLCYNSSYFNSAFNGRFKEGEEQKLHFHDCSADTFQMAVQWIYFSQIKVPTCQVSVQEAPATAKLNMSQNGTQTSCTAKQAKPTTPSQSRQSSVASNEIDTNLRAWAMDENLDIQFYPDFAANDKAQTVSRLLAFLKLADKIDLIGPFDSVIASIKQVISSSPGRRALMPGHIRLAAELSPTHPIRKLFADACFREFVQDLIPGTNVQGKPFRFDKELSEFDSFSSDLLRSYRQSEKKKVTNKKTGPEFSFTDPFTESKFSITI</sequence>
<dbReference type="CDD" id="cd18186">
    <property type="entry name" value="BTB_POZ_ZBTB_KLHL-like"/>
    <property type="match status" value="1"/>
</dbReference>
<proteinExistence type="predicted"/>
<keyword evidence="4" id="KW-1185">Reference proteome</keyword>
<dbReference type="AlphaFoldDB" id="A0A8H7WJA6"/>
<feature type="domain" description="BTB" evidence="2">
    <location>
        <begin position="42"/>
        <end position="109"/>
    </location>
</feature>
<evidence type="ECO:0000259" key="2">
    <source>
        <dbReference type="PROSITE" id="PS50097"/>
    </source>
</evidence>
<feature type="region of interest" description="Disordered" evidence="1">
    <location>
        <begin position="126"/>
        <end position="154"/>
    </location>
</feature>
<evidence type="ECO:0000313" key="3">
    <source>
        <dbReference type="EMBL" id="KAG4425776.1"/>
    </source>
</evidence>
<dbReference type="EMBL" id="JAFJYH010000007">
    <property type="protein sequence ID" value="KAG4425776.1"/>
    <property type="molecule type" value="Genomic_DNA"/>
</dbReference>